<dbReference type="HOGENOM" id="CLU_1670737_0_0_1"/>
<reference evidence="1 2" key="1">
    <citation type="journal article" date="2012" name="Eukaryot. Cell">
        <title>Draft genome sequence of Wickerhamomyces ciferrii NRRL Y-1031 F-60-10.</title>
        <authorList>
            <person name="Schneider J."/>
            <person name="Andrea H."/>
            <person name="Blom J."/>
            <person name="Jaenicke S."/>
            <person name="Ruckert C."/>
            <person name="Schorsch C."/>
            <person name="Szczepanowski R."/>
            <person name="Farwick M."/>
            <person name="Goesmann A."/>
            <person name="Puhler A."/>
            <person name="Schaffer S."/>
            <person name="Tauch A."/>
            <person name="Kohler T."/>
            <person name="Brinkrolf K."/>
        </authorList>
    </citation>
    <scope>NUCLEOTIDE SEQUENCE [LARGE SCALE GENOMIC DNA]</scope>
    <source>
        <strain evidence="2">ATCC 14091 / BCRC 22168 / CBS 111 / JCM 3599 / NBRC 0793 / NRRL Y-1031 F-60-10</strain>
    </source>
</reference>
<evidence type="ECO:0000313" key="2">
    <source>
        <dbReference type="Proteomes" id="UP000009328"/>
    </source>
</evidence>
<dbReference type="Proteomes" id="UP000009328">
    <property type="component" value="Unassembled WGS sequence"/>
</dbReference>
<organism evidence="1 2">
    <name type="scientific">Wickerhamomyces ciferrii (strain ATCC 14091 / BCRC 22168 / CBS 111 / JCM 3599 / NBRC 0793 / NRRL Y-1031 F-60-10)</name>
    <name type="common">Yeast</name>
    <name type="synonym">Pichia ciferrii</name>
    <dbReference type="NCBI Taxonomy" id="1206466"/>
    <lineage>
        <taxon>Eukaryota</taxon>
        <taxon>Fungi</taxon>
        <taxon>Dikarya</taxon>
        <taxon>Ascomycota</taxon>
        <taxon>Saccharomycotina</taxon>
        <taxon>Saccharomycetes</taxon>
        <taxon>Phaffomycetales</taxon>
        <taxon>Wickerhamomycetaceae</taxon>
        <taxon>Wickerhamomyces</taxon>
    </lineage>
</organism>
<dbReference type="InParanoid" id="K0KLU6"/>
<proteinExistence type="predicted"/>
<keyword evidence="2" id="KW-1185">Reference proteome</keyword>
<evidence type="ECO:0000313" key="1">
    <source>
        <dbReference type="EMBL" id="CCH42098.1"/>
    </source>
</evidence>
<comment type="caution">
    <text evidence="1">The sequence shown here is derived from an EMBL/GenBank/DDBJ whole genome shotgun (WGS) entry which is preliminary data.</text>
</comment>
<name>K0KLU6_WICCF</name>
<sequence length="158" mass="18206">MADTKLQELIQEYKTDKINIQLEISRTLSNVYSLAHKVEEIDKRLEDINRKNYLEKFQTQLDNINVEGITRDHHHVLNKNETVNTTGNLYTVGNYGNHGSYDNPFNNGNCNACGAPEQRNQHDINDNEELSEPVRAFIGFLTLILIVYSSYKFITICL</sequence>
<gene>
    <name evidence="1" type="ORF">BN7_1640</name>
</gene>
<dbReference type="AlphaFoldDB" id="K0KLU6"/>
<protein>
    <submittedName>
        <fullName evidence="1">Uncharacterized protein</fullName>
    </submittedName>
</protein>
<dbReference type="EMBL" id="CAIF01000036">
    <property type="protein sequence ID" value="CCH42098.1"/>
    <property type="molecule type" value="Genomic_DNA"/>
</dbReference>
<accession>K0KLU6</accession>